<evidence type="ECO:0000313" key="1">
    <source>
        <dbReference type="EMBL" id="MBM9434238.1"/>
    </source>
</evidence>
<gene>
    <name evidence="1" type="ORF">JVW63_11090</name>
</gene>
<comment type="caution">
    <text evidence="1">The sequence shown here is derived from an EMBL/GenBank/DDBJ whole genome shotgun (WGS) entry which is preliminary data.</text>
</comment>
<evidence type="ECO:0000313" key="2">
    <source>
        <dbReference type="Proteomes" id="UP000705983"/>
    </source>
</evidence>
<sequence length="56" mass="6314">MEVISVVIHGRRASCDGYLEAGGMRVRFSHAFRLVSAPKTSMIAELRRYCIETQVD</sequence>
<name>A0ABS2TIQ0_9ACTO</name>
<organism evidence="1 2">
    <name type="scientific">Flaviflexus equikiangi</name>
    <dbReference type="NCBI Taxonomy" id="2758573"/>
    <lineage>
        <taxon>Bacteria</taxon>
        <taxon>Bacillati</taxon>
        <taxon>Actinomycetota</taxon>
        <taxon>Actinomycetes</taxon>
        <taxon>Actinomycetales</taxon>
        <taxon>Actinomycetaceae</taxon>
        <taxon>Flaviflexus</taxon>
    </lineage>
</organism>
<proteinExistence type="predicted"/>
<dbReference type="EMBL" id="JAFFJS010000008">
    <property type="protein sequence ID" value="MBM9434238.1"/>
    <property type="molecule type" value="Genomic_DNA"/>
</dbReference>
<dbReference type="RefSeq" id="WP_187997209.1">
    <property type="nucleotide sequence ID" value="NZ_JACEXG010000008.1"/>
</dbReference>
<reference evidence="2" key="1">
    <citation type="submission" date="2021-02" db="EMBL/GenBank/DDBJ databases">
        <title>Leucobacter sp. CX169.</title>
        <authorList>
            <person name="Cheng Y."/>
        </authorList>
    </citation>
    <scope>NUCLEOTIDE SEQUENCE [LARGE SCALE GENOMIC DNA]</scope>
    <source>
        <strain evidence="2">JY899</strain>
    </source>
</reference>
<accession>A0ABS2TIQ0</accession>
<protein>
    <submittedName>
        <fullName evidence="1">Uncharacterized protein</fullName>
    </submittedName>
</protein>
<keyword evidence="2" id="KW-1185">Reference proteome</keyword>
<dbReference type="Proteomes" id="UP000705983">
    <property type="component" value="Unassembled WGS sequence"/>
</dbReference>